<evidence type="ECO:0000259" key="3">
    <source>
        <dbReference type="PROSITE" id="PS50977"/>
    </source>
</evidence>
<dbReference type="Gene3D" id="1.10.357.10">
    <property type="entry name" value="Tetracycline Repressor, domain 2"/>
    <property type="match status" value="1"/>
</dbReference>
<dbReference type="SUPFAM" id="SSF46689">
    <property type="entry name" value="Homeodomain-like"/>
    <property type="match status" value="1"/>
</dbReference>
<keyword evidence="1 2" id="KW-0238">DNA-binding</keyword>
<dbReference type="Pfam" id="PF00440">
    <property type="entry name" value="TetR_N"/>
    <property type="match status" value="1"/>
</dbReference>
<organism evidence="4 5">
    <name type="scientific">Vagococcus proximus</name>
    <dbReference type="NCBI Taxonomy" id="2991417"/>
    <lineage>
        <taxon>Bacteria</taxon>
        <taxon>Bacillati</taxon>
        <taxon>Bacillota</taxon>
        <taxon>Bacilli</taxon>
        <taxon>Lactobacillales</taxon>
        <taxon>Enterococcaceae</taxon>
        <taxon>Vagococcus</taxon>
    </lineage>
</organism>
<comment type="caution">
    <text evidence="4">The sequence shown here is derived from an EMBL/GenBank/DDBJ whole genome shotgun (WGS) entry which is preliminary data.</text>
</comment>
<evidence type="ECO:0000256" key="2">
    <source>
        <dbReference type="PROSITE-ProRule" id="PRU00335"/>
    </source>
</evidence>
<dbReference type="InterPro" id="IPR009057">
    <property type="entry name" value="Homeodomain-like_sf"/>
</dbReference>
<dbReference type="Proteomes" id="UP001147148">
    <property type="component" value="Unassembled WGS sequence"/>
</dbReference>
<accession>A0ABT5WYM3</accession>
<dbReference type="InterPro" id="IPR001647">
    <property type="entry name" value="HTH_TetR"/>
</dbReference>
<dbReference type="EMBL" id="JAPDSH010000001">
    <property type="protein sequence ID" value="MDF0478857.1"/>
    <property type="molecule type" value="Genomic_DNA"/>
</dbReference>
<dbReference type="PROSITE" id="PS50977">
    <property type="entry name" value="HTH_TETR_2"/>
    <property type="match status" value="1"/>
</dbReference>
<feature type="domain" description="HTH tetR-type" evidence="3">
    <location>
        <begin position="11"/>
        <end position="71"/>
    </location>
</feature>
<sequence>MPKETFFNLPIEKKTIVLDAALKEFSTASIHDASVANIVRDSQISRGSFYKYFEDIEDLYHYLYHTVTGEAHGTVMDAIKKAEGDLFVGLETYLFELVDAYSTDKYHDYFKVVTLNLSYITEHKLAKKEEHATFTKTAPKDFTKMMKTDNLKITSQQELLDFFKVLVPVIHQCLNDYFVNDWDQTELLDQYNRRIKWLKYGILKDE</sequence>
<feature type="DNA-binding region" description="H-T-H motif" evidence="2">
    <location>
        <begin position="34"/>
        <end position="53"/>
    </location>
</feature>
<gene>
    <name evidence="4" type="ORF">OL233_01030</name>
</gene>
<evidence type="ECO:0000256" key="1">
    <source>
        <dbReference type="ARBA" id="ARBA00023125"/>
    </source>
</evidence>
<evidence type="ECO:0000313" key="5">
    <source>
        <dbReference type="Proteomes" id="UP001147148"/>
    </source>
</evidence>
<name>A0ABT5WYM3_9ENTE</name>
<dbReference type="Pfam" id="PF17924">
    <property type="entry name" value="TetR_C_19"/>
    <property type="match status" value="1"/>
</dbReference>
<dbReference type="RefSeq" id="WP_275470516.1">
    <property type="nucleotide sequence ID" value="NZ_JAPDSH010000001.1"/>
</dbReference>
<keyword evidence="5" id="KW-1185">Reference proteome</keyword>
<evidence type="ECO:0000313" key="4">
    <source>
        <dbReference type="EMBL" id="MDF0478857.1"/>
    </source>
</evidence>
<protein>
    <submittedName>
        <fullName evidence="4">TetR/AcrR family transcriptional regulator</fullName>
    </submittedName>
</protein>
<reference evidence="4" key="1">
    <citation type="submission" date="2022-10" db="EMBL/GenBank/DDBJ databases">
        <title>Vagococcus sp. isolated from poultry meat.</title>
        <authorList>
            <person name="Johansson P."/>
            <person name="Bjorkroth J."/>
        </authorList>
    </citation>
    <scope>NUCLEOTIDE SEQUENCE</scope>
    <source>
        <strain evidence="4">PNs007</strain>
    </source>
</reference>
<proteinExistence type="predicted"/>